<accession>A0A401US64</accession>
<keyword evidence="1" id="KW-0812">Transmembrane</keyword>
<dbReference type="Proteomes" id="UP000287872">
    <property type="component" value="Unassembled WGS sequence"/>
</dbReference>
<reference evidence="2 3" key="1">
    <citation type="submission" date="2018-11" db="EMBL/GenBank/DDBJ databases">
        <title>Genome sequencing and assembly of Clostridium tagluense strain A121.</title>
        <authorList>
            <person name="Murakami T."/>
            <person name="Segawa T."/>
            <person name="Shcherbakova V.A."/>
            <person name="Mori H."/>
            <person name="Yoshimura Y."/>
        </authorList>
    </citation>
    <scope>NUCLEOTIDE SEQUENCE [LARGE SCALE GENOMIC DNA]</scope>
    <source>
        <strain evidence="2 3">A121</strain>
    </source>
</reference>
<dbReference type="AlphaFoldDB" id="A0A401US64"/>
<proteinExistence type="predicted"/>
<dbReference type="EMBL" id="BHYK01000031">
    <property type="protein sequence ID" value="GCD12354.1"/>
    <property type="molecule type" value="Genomic_DNA"/>
</dbReference>
<organism evidence="2 3">
    <name type="scientific">Clostridium tagluense</name>
    <dbReference type="NCBI Taxonomy" id="360422"/>
    <lineage>
        <taxon>Bacteria</taxon>
        <taxon>Bacillati</taxon>
        <taxon>Bacillota</taxon>
        <taxon>Clostridia</taxon>
        <taxon>Eubacteriales</taxon>
        <taxon>Clostridiaceae</taxon>
        <taxon>Clostridium</taxon>
    </lineage>
</organism>
<name>A0A401US64_9CLOT</name>
<evidence type="ECO:0000313" key="3">
    <source>
        <dbReference type="Proteomes" id="UP000287872"/>
    </source>
</evidence>
<feature type="transmembrane region" description="Helical" evidence="1">
    <location>
        <begin position="12"/>
        <end position="30"/>
    </location>
</feature>
<evidence type="ECO:0000313" key="2">
    <source>
        <dbReference type="EMBL" id="GCD12354.1"/>
    </source>
</evidence>
<gene>
    <name evidence="2" type="ORF">Ctaglu_39770</name>
</gene>
<keyword evidence="1" id="KW-0472">Membrane</keyword>
<keyword evidence="3" id="KW-1185">Reference proteome</keyword>
<dbReference type="RefSeq" id="WP_125004983.1">
    <property type="nucleotide sequence ID" value="NZ_BHYK01000031.1"/>
</dbReference>
<keyword evidence="1" id="KW-1133">Transmembrane helix</keyword>
<comment type="caution">
    <text evidence="2">The sequence shown here is derived from an EMBL/GenBank/DDBJ whole genome shotgun (WGS) entry which is preliminary data.</text>
</comment>
<sequence length="284" mass="32739">MSIKKSPTSWKLLLITIIYSVICIVFTKNFTDLNSTTLNDFEKENPKTIATIPSYKNVLSNKLSYDSALLPKDKQSPTLSRGYIEHLNTNLSKKIEANNYEDDLYALNESALLESYYTKKANISSNIINPKENPVVNAHLPDYLMYKNVNITELKEFLKSKNSLLVYEPYFSAILSVSKDFNLNPLVMFAITGQEQSFVPKDNKNAYKIANNPFNVFFSWKKYNTNIQDAANIAARTIVNLCKNKPNNIEAFTWVNRKYSEDKNWSKAVRSIFNKLEDNVSYWR</sequence>
<dbReference type="OrthoDB" id="9805070at2"/>
<evidence type="ECO:0000256" key="1">
    <source>
        <dbReference type="SAM" id="Phobius"/>
    </source>
</evidence>
<protein>
    <submittedName>
        <fullName evidence="2">Uncharacterized protein</fullName>
    </submittedName>
</protein>